<dbReference type="EMBL" id="JACCFQ010000001">
    <property type="protein sequence ID" value="NYJ16199.1"/>
    <property type="molecule type" value="Genomic_DNA"/>
</dbReference>
<dbReference type="Proteomes" id="UP000560069">
    <property type="component" value="Unassembled WGS sequence"/>
</dbReference>
<comment type="caution">
    <text evidence="2">The sequence shown here is derived from an EMBL/GenBank/DDBJ whole genome shotgun (WGS) entry which is preliminary data.</text>
</comment>
<protein>
    <submittedName>
        <fullName evidence="2">Uncharacterized protein</fullName>
    </submittedName>
</protein>
<accession>A0A7Z0E870</accession>
<reference evidence="2 3" key="1">
    <citation type="submission" date="2020-07" db="EMBL/GenBank/DDBJ databases">
        <title>Sequencing the genomes of 1000 actinobacteria strains.</title>
        <authorList>
            <person name="Klenk H.-P."/>
        </authorList>
    </citation>
    <scope>NUCLEOTIDE SEQUENCE [LARGE SCALE GENOMIC DNA]</scope>
    <source>
        <strain evidence="2 3">DSM 15664</strain>
    </source>
</reference>
<name>A0A7Z0E870_9MICC</name>
<proteinExistence type="predicted"/>
<organism evidence="2 3">
    <name type="scientific">Nesterenkonia sandarakina</name>
    <dbReference type="NCBI Taxonomy" id="272918"/>
    <lineage>
        <taxon>Bacteria</taxon>
        <taxon>Bacillati</taxon>
        <taxon>Actinomycetota</taxon>
        <taxon>Actinomycetes</taxon>
        <taxon>Micrococcales</taxon>
        <taxon>Micrococcaceae</taxon>
        <taxon>Nesterenkonia</taxon>
    </lineage>
</organism>
<dbReference type="AlphaFoldDB" id="A0A7Z0E870"/>
<evidence type="ECO:0000256" key="1">
    <source>
        <dbReference type="SAM" id="MobiDB-lite"/>
    </source>
</evidence>
<feature type="region of interest" description="Disordered" evidence="1">
    <location>
        <begin position="19"/>
        <end position="38"/>
    </location>
</feature>
<dbReference type="RefSeq" id="WP_218849644.1">
    <property type="nucleotide sequence ID" value="NZ_BAAALK010000006.1"/>
</dbReference>
<sequence>MLMEHAFQRGRKAGMRMVLVGTGDDPGHEPSGRTSEAAGFQRWPVARYCKDLSS</sequence>
<gene>
    <name evidence="2" type="ORF">HNR11_000733</name>
</gene>
<keyword evidence="3" id="KW-1185">Reference proteome</keyword>
<evidence type="ECO:0000313" key="3">
    <source>
        <dbReference type="Proteomes" id="UP000560069"/>
    </source>
</evidence>
<evidence type="ECO:0000313" key="2">
    <source>
        <dbReference type="EMBL" id="NYJ16199.1"/>
    </source>
</evidence>